<protein>
    <submittedName>
        <fullName evidence="1">Uncharacterized protein</fullName>
    </submittedName>
</protein>
<dbReference type="HOGENOM" id="CLU_1319680_0_0_0"/>
<keyword evidence="2" id="KW-1185">Reference proteome</keyword>
<dbReference type="AlphaFoldDB" id="D7BB75"/>
<dbReference type="OrthoDB" id="8017763at2"/>
<proteinExistence type="predicted"/>
<gene>
    <name evidence="1" type="ordered locus">Mesil_0720</name>
</gene>
<evidence type="ECO:0000313" key="1">
    <source>
        <dbReference type="EMBL" id="ADH62635.1"/>
    </source>
</evidence>
<dbReference type="InterPro" id="IPR011051">
    <property type="entry name" value="RmlC_Cupin_sf"/>
</dbReference>
<organism evidence="1 2">
    <name type="scientific">Allomeiothermus silvanus (strain ATCC 700542 / DSM 9946 / NBRC 106475 / NCIMB 13440 / VI-R2)</name>
    <name type="common">Thermus silvanus</name>
    <dbReference type="NCBI Taxonomy" id="526227"/>
    <lineage>
        <taxon>Bacteria</taxon>
        <taxon>Thermotogati</taxon>
        <taxon>Deinococcota</taxon>
        <taxon>Deinococci</taxon>
        <taxon>Thermales</taxon>
        <taxon>Thermaceae</taxon>
        <taxon>Allomeiothermus</taxon>
    </lineage>
</organism>
<dbReference type="Proteomes" id="UP000001916">
    <property type="component" value="Chromosome"/>
</dbReference>
<sequence>MKYKFWGVFISLICGAFLFVFTAEGQQQPPLAIKALVEKKVSQLPDGPLFWRIQNFSTLAEAQAAAGPWGLAVEAGGKVWLFKLGPRGEEGGDKVAEVGPLPRVAASEYLLRINEATGPSGSVTAVHTHPGSEALYVLAGEQCIRTSHGVMRVQAGQPATGHEANTPMQVSSCGTVDLHALVMFLVDATKPFSSPATFPSGNVPYVPY</sequence>
<dbReference type="InterPro" id="IPR014710">
    <property type="entry name" value="RmlC-like_jellyroll"/>
</dbReference>
<accession>D7BB75</accession>
<dbReference type="KEGG" id="msv:Mesil_0720"/>
<dbReference type="Gene3D" id="2.60.120.10">
    <property type="entry name" value="Jelly Rolls"/>
    <property type="match status" value="1"/>
</dbReference>
<dbReference type="eggNOG" id="COG1917">
    <property type="taxonomic scope" value="Bacteria"/>
</dbReference>
<dbReference type="SUPFAM" id="SSF51182">
    <property type="entry name" value="RmlC-like cupins"/>
    <property type="match status" value="1"/>
</dbReference>
<dbReference type="STRING" id="526227.Mesil_0720"/>
<reference evidence="1 2" key="1">
    <citation type="journal article" date="2010" name="Stand. Genomic Sci.">
        <title>Complete genome sequence of Meiothermus silvanus type strain (VI-R2).</title>
        <authorList>
            <person name="Sikorski J."/>
            <person name="Tindall B.J."/>
            <person name="Lowry S."/>
            <person name="Lucas S."/>
            <person name="Nolan M."/>
            <person name="Copeland A."/>
            <person name="Glavina Del Rio T."/>
            <person name="Tice H."/>
            <person name="Cheng J.F."/>
            <person name="Han C."/>
            <person name="Pitluck S."/>
            <person name="Liolios K."/>
            <person name="Ivanova N."/>
            <person name="Mavromatis K."/>
            <person name="Mikhailova N."/>
            <person name="Pati A."/>
            <person name="Goodwin L."/>
            <person name="Chen A."/>
            <person name="Palaniappan K."/>
            <person name="Land M."/>
            <person name="Hauser L."/>
            <person name="Chang Y.J."/>
            <person name="Jeffries C.D."/>
            <person name="Rohde M."/>
            <person name="Goker M."/>
            <person name="Woyke T."/>
            <person name="Bristow J."/>
            <person name="Eisen J.A."/>
            <person name="Markowitz V."/>
            <person name="Hugenholtz P."/>
            <person name="Kyrpides N.C."/>
            <person name="Klenk H.P."/>
            <person name="Lapidus A."/>
        </authorList>
    </citation>
    <scope>NUCLEOTIDE SEQUENCE [LARGE SCALE GENOMIC DNA]</scope>
    <source>
        <strain evidence="2">ATCC 700542 / DSM 9946 / VI-R2</strain>
    </source>
</reference>
<evidence type="ECO:0000313" key="2">
    <source>
        <dbReference type="Proteomes" id="UP000001916"/>
    </source>
</evidence>
<name>D7BB75_ALLS1</name>
<dbReference type="EMBL" id="CP002042">
    <property type="protein sequence ID" value="ADH62635.1"/>
    <property type="molecule type" value="Genomic_DNA"/>
</dbReference>
<dbReference type="RefSeq" id="WP_013157224.1">
    <property type="nucleotide sequence ID" value="NC_014212.1"/>
</dbReference>